<gene>
    <name evidence="3" type="ORF">XD94_1872</name>
</gene>
<feature type="domain" description="CRISPR type III-associated protein" evidence="2">
    <location>
        <begin position="10"/>
        <end position="169"/>
    </location>
</feature>
<dbReference type="Pfam" id="PF03787">
    <property type="entry name" value="RAMPs"/>
    <property type="match status" value="1"/>
</dbReference>
<evidence type="ECO:0000313" key="4">
    <source>
        <dbReference type="Proteomes" id="UP000054092"/>
    </source>
</evidence>
<protein>
    <submittedName>
        <fullName evidence="3">RAMP superfamily protein</fullName>
    </submittedName>
</protein>
<sequence>MMCWRLYRVTLELLSPMHIGWRKIGNLKQTRYYIPGRTLWGALTARLARDYEGFDYRKTGIDVDKFLRFSYFYPSDNEERITLFPWESEDEFEWKFIGSTVNTALDLGKKIADEGSLHETEYIAPKARDRKKVYLVGYIFEHKDCGLNWKAALTNLQIGGERTYGWGRVGINESKGCAQIAHIDLDGYDIELDRESPEIRLSESYSAISHVLAENQIDGSASSGNIEPLIGLETTKEERFGAEISAAQICWTPGTKFSKDHTFLIGEKGIWKSKS</sequence>
<evidence type="ECO:0000313" key="3">
    <source>
        <dbReference type="EMBL" id="KUK78012.1"/>
    </source>
</evidence>
<dbReference type="Proteomes" id="UP000054092">
    <property type="component" value="Unassembled WGS sequence"/>
</dbReference>
<keyword evidence="1" id="KW-0051">Antiviral defense</keyword>
<reference evidence="4" key="1">
    <citation type="journal article" date="2015" name="MBio">
        <title>Genome-Resolved Metagenomic Analysis Reveals Roles for Candidate Phyla and Other Microbial Community Members in Biogeochemical Transformations in Oil Reservoirs.</title>
        <authorList>
            <person name="Hu P."/>
            <person name="Tom L."/>
            <person name="Singh A."/>
            <person name="Thomas B.C."/>
            <person name="Baker B.J."/>
            <person name="Piceno Y.M."/>
            <person name="Andersen G.L."/>
            <person name="Banfield J.F."/>
        </authorList>
    </citation>
    <scope>NUCLEOTIDE SEQUENCE [LARGE SCALE GENOMIC DNA]</scope>
</reference>
<dbReference type="AlphaFoldDB" id="A0A117M0Q5"/>
<proteinExistence type="predicted"/>
<evidence type="ECO:0000259" key="2">
    <source>
        <dbReference type="Pfam" id="PF03787"/>
    </source>
</evidence>
<dbReference type="GO" id="GO:0051607">
    <property type="term" value="P:defense response to virus"/>
    <property type="evidence" value="ECO:0007669"/>
    <property type="project" value="UniProtKB-KW"/>
</dbReference>
<name>A0A117M0Q5_9BACT</name>
<dbReference type="CDD" id="cd09726">
    <property type="entry name" value="RAMP_I_III"/>
    <property type="match status" value="1"/>
</dbReference>
<dbReference type="PATRIC" id="fig|1184387.3.peg.373"/>
<comment type="caution">
    <text evidence="3">The sequence shown here is derived from an EMBL/GenBank/DDBJ whole genome shotgun (WGS) entry which is preliminary data.</text>
</comment>
<accession>A0A117M0Q5</accession>
<dbReference type="EMBL" id="LGGP01000427">
    <property type="protein sequence ID" value="KUK78012.1"/>
    <property type="molecule type" value="Genomic_DNA"/>
</dbReference>
<organism evidence="3 4">
    <name type="scientific">Mesotoga prima</name>
    <dbReference type="NCBI Taxonomy" id="1184387"/>
    <lineage>
        <taxon>Bacteria</taxon>
        <taxon>Thermotogati</taxon>
        <taxon>Thermotogota</taxon>
        <taxon>Thermotogae</taxon>
        <taxon>Kosmotogales</taxon>
        <taxon>Kosmotogaceae</taxon>
        <taxon>Mesotoga</taxon>
    </lineage>
</organism>
<dbReference type="InterPro" id="IPR005537">
    <property type="entry name" value="RAMP_III_fam"/>
</dbReference>
<evidence type="ECO:0000256" key="1">
    <source>
        <dbReference type="ARBA" id="ARBA00023118"/>
    </source>
</evidence>